<evidence type="ECO:0000313" key="2">
    <source>
        <dbReference type="EMBL" id="RYU97564.1"/>
    </source>
</evidence>
<dbReference type="AlphaFoldDB" id="A0A4Q5M568"/>
<name>A0A4Q5M568_9BACT</name>
<dbReference type="RefSeq" id="WP_130018887.1">
    <property type="nucleotide sequence ID" value="NZ_SEWF01000001.1"/>
</dbReference>
<dbReference type="Gene3D" id="2.60.40.10">
    <property type="entry name" value="Immunoglobulins"/>
    <property type="match status" value="1"/>
</dbReference>
<evidence type="ECO:0000259" key="1">
    <source>
        <dbReference type="PROSITE" id="PS51166"/>
    </source>
</evidence>
<dbReference type="EMBL" id="SEWF01000001">
    <property type="protein sequence ID" value="RYU97564.1"/>
    <property type="molecule type" value="Genomic_DNA"/>
</dbReference>
<dbReference type="PROSITE" id="PS51166">
    <property type="entry name" value="CBM20"/>
    <property type="match status" value="1"/>
</dbReference>
<keyword evidence="3" id="KW-1185">Reference proteome</keyword>
<dbReference type="InterPro" id="IPR002044">
    <property type="entry name" value="CBM20"/>
</dbReference>
<organism evidence="2 3">
    <name type="scientific">Emticicia agri</name>
    <dbReference type="NCBI Taxonomy" id="2492393"/>
    <lineage>
        <taxon>Bacteria</taxon>
        <taxon>Pseudomonadati</taxon>
        <taxon>Bacteroidota</taxon>
        <taxon>Cytophagia</taxon>
        <taxon>Cytophagales</taxon>
        <taxon>Leadbetterellaceae</taxon>
        <taxon>Emticicia</taxon>
    </lineage>
</organism>
<dbReference type="GO" id="GO:2001070">
    <property type="term" value="F:starch binding"/>
    <property type="evidence" value="ECO:0007669"/>
    <property type="project" value="InterPro"/>
</dbReference>
<proteinExistence type="predicted"/>
<dbReference type="GO" id="GO:0016787">
    <property type="term" value="F:hydrolase activity"/>
    <property type="evidence" value="ECO:0007669"/>
    <property type="project" value="UniProtKB-KW"/>
</dbReference>
<protein>
    <submittedName>
        <fullName evidence="2">Glycoside hydrolase</fullName>
    </submittedName>
</protein>
<sequence length="101" mass="11241">MALVKQFSKTKSVCKVTFTLPSEVVNEAKKVALVGEFNDWNSTATLLKKQKDGQYKASVELPIGSEFQFRYLLDGTNWINDEAADKYVANGFTTDNSVVVL</sequence>
<evidence type="ECO:0000313" key="3">
    <source>
        <dbReference type="Proteomes" id="UP000293162"/>
    </source>
</evidence>
<dbReference type="InterPro" id="IPR032640">
    <property type="entry name" value="AMPK1_CBM"/>
</dbReference>
<dbReference type="Pfam" id="PF16561">
    <property type="entry name" value="AMPK1_CBM"/>
    <property type="match status" value="1"/>
</dbReference>
<gene>
    <name evidence="2" type="ORF">EWM59_00135</name>
</gene>
<dbReference type="InterPro" id="IPR013783">
    <property type="entry name" value="Ig-like_fold"/>
</dbReference>
<dbReference type="CDD" id="cd07184">
    <property type="entry name" value="E_set_Isoamylase_like_N"/>
    <property type="match status" value="1"/>
</dbReference>
<comment type="caution">
    <text evidence="2">The sequence shown here is derived from an EMBL/GenBank/DDBJ whole genome shotgun (WGS) entry which is preliminary data.</text>
</comment>
<keyword evidence="2" id="KW-0378">Hydrolase</keyword>
<dbReference type="Proteomes" id="UP000293162">
    <property type="component" value="Unassembled WGS sequence"/>
</dbReference>
<dbReference type="SUPFAM" id="SSF81296">
    <property type="entry name" value="E set domains"/>
    <property type="match status" value="1"/>
</dbReference>
<reference evidence="2 3" key="1">
    <citation type="submission" date="2019-02" db="EMBL/GenBank/DDBJ databases">
        <title>Bacterial novel species Emticicia sp. 17J42-9 isolated from soil.</title>
        <authorList>
            <person name="Jung H.-Y."/>
        </authorList>
    </citation>
    <scope>NUCLEOTIDE SEQUENCE [LARGE SCALE GENOMIC DNA]</scope>
    <source>
        <strain evidence="2 3">17J42-9</strain>
    </source>
</reference>
<feature type="domain" description="CBM20" evidence="1">
    <location>
        <begin position="8"/>
        <end position="101"/>
    </location>
</feature>
<accession>A0A4Q5M568</accession>
<dbReference type="OrthoDB" id="5451596at2"/>
<dbReference type="InterPro" id="IPR014756">
    <property type="entry name" value="Ig_E-set"/>
</dbReference>